<dbReference type="GO" id="GO:0008915">
    <property type="term" value="F:lipid-A-disaccharide synthase activity"/>
    <property type="evidence" value="ECO:0007669"/>
    <property type="project" value="UniProtKB-UniRule"/>
</dbReference>
<dbReference type="EC" id="2.4.1.182" evidence="3 11"/>
<dbReference type="RefSeq" id="WP_006984065.1">
    <property type="nucleotide sequence ID" value="NZ_JH417877.1"/>
</dbReference>
<dbReference type="AlphaFoldDB" id="G9ZBB1"/>
<protein>
    <recommendedName>
        <fullName evidence="4 11">Lipid-A-disaccharide synthase</fullName>
        <ecNumber evidence="3 11">2.4.1.182</ecNumber>
    </recommendedName>
</protein>
<evidence type="ECO:0000256" key="11">
    <source>
        <dbReference type="HAMAP-Rule" id="MF_00392"/>
    </source>
</evidence>
<accession>G9ZBB1</accession>
<evidence type="ECO:0000256" key="10">
    <source>
        <dbReference type="ARBA" id="ARBA00048975"/>
    </source>
</evidence>
<sequence length="379" mass="40918">MTTPSLHIALLAGEASGDLLGAPLLQALRERLPHARFSGVGGPAMQAAGLHSLIDMERLSVMGLVEVLRHLPDILAAERALLAHWAADPPDVFIGIDAPDFNLRIARALHARGVRTVHYVSPSLWAWKEKRIHKIRRCIDLMLCLFPFETAVYDKHGVAAVCVGHPLRDRLRMVPAAEARAALGLPPQARILGLFPGSRRGEVRRLLPVFLETWQRLQAADPALQAVLSLRQPPDKASATLLATLPHVHRFDADSATLMAASDALLLASGTITLEAALLNRPMVVAYRVHPVSAALARALKLLKINRFSLPNLLAGADIVPECMQEECNPARLVAELTPLLADGEAAARQRAALAAVAAQLPPDVSARAADAIVHRFGW</sequence>
<dbReference type="UniPathway" id="UPA00973"/>
<name>G9ZBB1_9GAMM</name>
<dbReference type="NCBIfam" id="TIGR00215">
    <property type="entry name" value="lpxB"/>
    <property type="match status" value="1"/>
</dbReference>
<evidence type="ECO:0000313" key="13">
    <source>
        <dbReference type="Proteomes" id="UP000004750"/>
    </source>
</evidence>
<keyword evidence="8 11" id="KW-0808">Transferase</keyword>
<evidence type="ECO:0000313" key="12">
    <source>
        <dbReference type="EMBL" id="EHM56128.1"/>
    </source>
</evidence>
<evidence type="ECO:0000256" key="9">
    <source>
        <dbReference type="ARBA" id="ARBA00023098"/>
    </source>
</evidence>
<dbReference type="GO" id="GO:0009245">
    <property type="term" value="P:lipid A biosynthetic process"/>
    <property type="evidence" value="ECO:0007669"/>
    <property type="project" value="UniProtKB-UniRule"/>
</dbReference>
<organism evidence="12 13">
    <name type="scientific">Cardiobacterium valvarum F0432</name>
    <dbReference type="NCBI Taxonomy" id="797473"/>
    <lineage>
        <taxon>Bacteria</taxon>
        <taxon>Pseudomonadati</taxon>
        <taxon>Pseudomonadota</taxon>
        <taxon>Gammaproteobacteria</taxon>
        <taxon>Cardiobacteriales</taxon>
        <taxon>Cardiobacteriaceae</taxon>
        <taxon>Cardiobacterium</taxon>
    </lineage>
</organism>
<dbReference type="Proteomes" id="UP000004750">
    <property type="component" value="Unassembled WGS sequence"/>
</dbReference>
<dbReference type="HAMAP" id="MF_00392">
    <property type="entry name" value="LpxB"/>
    <property type="match status" value="1"/>
</dbReference>
<dbReference type="Pfam" id="PF02684">
    <property type="entry name" value="LpxB"/>
    <property type="match status" value="1"/>
</dbReference>
<gene>
    <name evidence="11" type="primary">lpxB</name>
    <name evidence="12" type="ORF">HMPREF9080_00033</name>
</gene>
<comment type="catalytic activity">
    <reaction evidence="10 11">
        <text>a lipid X + a UDP-2-N,3-O-bis[(3R)-3-hydroxyacyl]-alpha-D-glucosamine = a lipid A disaccharide + UDP + H(+)</text>
        <dbReference type="Rhea" id="RHEA:67828"/>
        <dbReference type="ChEBI" id="CHEBI:15378"/>
        <dbReference type="ChEBI" id="CHEBI:58223"/>
        <dbReference type="ChEBI" id="CHEBI:137748"/>
        <dbReference type="ChEBI" id="CHEBI:176338"/>
        <dbReference type="ChEBI" id="CHEBI:176343"/>
        <dbReference type="EC" id="2.4.1.182"/>
    </reaction>
</comment>
<keyword evidence="9 11" id="KW-0443">Lipid metabolism</keyword>
<evidence type="ECO:0000256" key="7">
    <source>
        <dbReference type="ARBA" id="ARBA00022676"/>
    </source>
</evidence>
<comment type="caution">
    <text evidence="12">The sequence shown here is derived from an EMBL/GenBank/DDBJ whole genome shotgun (WGS) entry which is preliminary data.</text>
</comment>
<proteinExistence type="inferred from homology"/>
<keyword evidence="6 11" id="KW-0441">Lipid A biosynthesis</keyword>
<dbReference type="SUPFAM" id="SSF53756">
    <property type="entry name" value="UDP-Glycosyltransferase/glycogen phosphorylase"/>
    <property type="match status" value="1"/>
</dbReference>
<evidence type="ECO:0000256" key="3">
    <source>
        <dbReference type="ARBA" id="ARBA00012687"/>
    </source>
</evidence>
<evidence type="ECO:0000256" key="4">
    <source>
        <dbReference type="ARBA" id="ARBA00020902"/>
    </source>
</evidence>
<dbReference type="PANTHER" id="PTHR30372">
    <property type="entry name" value="LIPID-A-DISACCHARIDE SYNTHASE"/>
    <property type="match status" value="1"/>
</dbReference>
<dbReference type="InterPro" id="IPR003835">
    <property type="entry name" value="Glyco_trans_19"/>
</dbReference>
<dbReference type="HOGENOM" id="CLU_036577_3_0_6"/>
<comment type="pathway">
    <text evidence="11">Bacterial outer membrane biogenesis; LPS lipid A biosynthesis.</text>
</comment>
<dbReference type="EMBL" id="AGCM01000003">
    <property type="protein sequence ID" value="EHM56128.1"/>
    <property type="molecule type" value="Genomic_DNA"/>
</dbReference>
<keyword evidence="7 11" id="KW-0328">Glycosyltransferase</keyword>
<dbReference type="GO" id="GO:0016020">
    <property type="term" value="C:membrane"/>
    <property type="evidence" value="ECO:0007669"/>
    <property type="project" value="GOC"/>
</dbReference>
<dbReference type="PATRIC" id="fig|797473.3.peg.28"/>
<keyword evidence="5 11" id="KW-0444">Lipid biosynthesis</keyword>
<evidence type="ECO:0000256" key="2">
    <source>
        <dbReference type="ARBA" id="ARBA00007868"/>
    </source>
</evidence>
<dbReference type="STRING" id="797473.HMPREF9080_00033"/>
<dbReference type="GO" id="GO:0005543">
    <property type="term" value="F:phospholipid binding"/>
    <property type="evidence" value="ECO:0007669"/>
    <property type="project" value="TreeGrafter"/>
</dbReference>
<reference evidence="12 13" key="1">
    <citation type="submission" date="2011-08" db="EMBL/GenBank/DDBJ databases">
        <authorList>
            <person name="Weinstock G."/>
            <person name="Sodergren E."/>
            <person name="Clifton S."/>
            <person name="Fulton L."/>
            <person name="Fulton B."/>
            <person name="Courtney L."/>
            <person name="Fronick C."/>
            <person name="Harrison M."/>
            <person name="Strong C."/>
            <person name="Farmer C."/>
            <person name="Delahaunty K."/>
            <person name="Markovic C."/>
            <person name="Hall O."/>
            <person name="Minx P."/>
            <person name="Tomlinson C."/>
            <person name="Mitreva M."/>
            <person name="Hou S."/>
            <person name="Chen J."/>
            <person name="Wollam A."/>
            <person name="Pepin K.H."/>
            <person name="Johnson M."/>
            <person name="Bhonagiri V."/>
            <person name="Zhang X."/>
            <person name="Suruliraj S."/>
            <person name="Warren W."/>
            <person name="Chinwalla A."/>
            <person name="Mardis E.R."/>
            <person name="Wilson R.K."/>
        </authorList>
    </citation>
    <scope>NUCLEOTIDE SEQUENCE [LARGE SCALE GENOMIC DNA]</scope>
    <source>
        <strain evidence="12 13">F0432</strain>
    </source>
</reference>
<evidence type="ECO:0000256" key="1">
    <source>
        <dbReference type="ARBA" id="ARBA00002056"/>
    </source>
</evidence>
<evidence type="ECO:0000256" key="6">
    <source>
        <dbReference type="ARBA" id="ARBA00022556"/>
    </source>
</evidence>
<evidence type="ECO:0000256" key="8">
    <source>
        <dbReference type="ARBA" id="ARBA00022679"/>
    </source>
</evidence>
<comment type="similarity">
    <text evidence="2 11">Belongs to the LpxB family.</text>
</comment>
<comment type="function">
    <text evidence="1 11">Condensation of UDP-2,3-diacylglucosamine and 2,3-diacylglucosamine-1-phosphate to form lipid A disaccharide, a precursor of lipid A, a phosphorylated glycolipid that anchors the lipopolysaccharide to the outer membrane of the cell.</text>
</comment>
<evidence type="ECO:0000256" key="5">
    <source>
        <dbReference type="ARBA" id="ARBA00022516"/>
    </source>
</evidence>
<dbReference type="PANTHER" id="PTHR30372:SF4">
    <property type="entry name" value="LIPID-A-DISACCHARIDE SYNTHASE, MITOCHONDRIAL-RELATED"/>
    <property type="match status" value="1"/>
</dbReference>